<keyword evidence="5" id="KW-1185">Reference proteome</keyword>
<feature type="repeat" description="ANK" evidence="3">
    <location>
        <begin position="148"/>
        <end position="183"/>
    </location>
</feature>
<dbReference type="VEuPathDB" id="FungiDB:ACLA_059350"/>
<keyword evidence="2 3" id="KW-0040">ANK repeat</keyword>
<feature type="repeat" description="ANK" evidence="3">
    <location>
        <begin position="184"/>
        <end position="216"/>
    </location>
</feature>
<dbReference type="PANTHER" id="PTHR24141:SF1">
    <property type="entry name" value="2-5A-DEPENDENT RIBONUCLEASE"/>
    <property type="match status" value="1"/>
</dbReference>
<dbReference type="RefSeq" id="XP_001276697.1">
    <property type="nucleotide sequence ID" value="XM_001276696.1"/>
</dbReference>
<dbReference type="STRING" id="344612.A1C4D1"/>
<evidence type="ECO:0000256" key="2">
    <source>
        <dbReference type="ARBA" id="ARBA00023043"/>
    </source>
</evidence>
<name>A1C4D1_ASPCL</name>
<organism evidence="4 5">
    <name type="scientific">Aspergillus clavatus (strain ATCC 1007 / CBS 513.65 / DSM 816 / NCTC 3887 / NRRL 1 / QM 1276 / 107)</name>
    <dbReference type="NCBI Taxonomy" id="344612"/>
    <lineage>
        <taxon>Eukaryota</taxon>
        <taxon>Fungi</taxon>
        <taxon>Dikarya</taxon>
        <taxon>Ascomycota</taxon>
        <taxon>Pezizomycotina</taxon>
        <taxon>Eurotiomycetes</taxon>
        <taxon>Eurotiomycetidae</taxon>
        <taxon>Eurotiales</taxon>
        <taxon>Aspergillaceae</taxon>
        <taxon>Aspergillus</taxon>
        <taxon>Aspergillus subgen. Fumigati</taxon>
    </lineage>
</organism>
<dbReference type="AlphaFoldDB" id="A1C4D1"/>
<evidence type="ECO:0000256" key="1">
    <source>
        <dbReference type="ARBA" id="ARBA00022737"/>
    </source>
</evidence>
<dbReference type="KEGG" id="act:ACLA_059350"/>
<dbReference type="GO" id="GO:0003723">
    <property type="term" value="F:RNA binding"/>
    <property type="evidence" value="ECO:0007669"/>
    <property type="project" value="TreeGrafter"/>
</dbReference>
<evidence type="ECO:0000256" key="3">
    <source>
        <dbReference type="PROSITE-ProRule" id="PRU00023"/>
    </source>
</evidence>
<evidence type="ECO:0000313" key="5">
    <source>
        <dbReference type="Proteomes" id="UP000006701"/>
    </source>
</evidence>
<feature type="repeat" description="ANK" evidence="3">
    <location>
        <begin position="111"/>
        <end position="147"/>
    </location>
</feature>
<dbReference type="Pfam" id="PF12796">
    <property type="entry name" value="Ank_2"/>
    <property type="match status" value="2"/>
</dbReference>
<dbReference type="OMA" id="WKCNRES"/>
<dbReference type="GO" id="GO:0004540">
    <property type="term" value="F:RNA nuclease activity"/>
    <property type="evidence" value="ECO:0007669"/>
    <property type="project" value="TreeGrafter"/>
</dbReference>
<sequence length="277" mass="30614">MSLPPKLRQQIAEHLSPEDTYRFLRAAPSMAQTMTRQHLEKQDEKGHTALHFAIHEGDESTARLIVNRITNVSQESNRGVTPLHQAVQDDNVGIAKMLIHAGADLATEDQWGRFPLHLFCAMRDEPETEELVQLALSKGADPNAEDIFGASAIHYAVQYPWSPSLDVLMALLNAGADPRSSDKDGLTPLFWTVHHSHAEAFELLLMAGADPLANSKHGTILHAAVEAGRIDFVLRAILLGVDLMDRQNILNETPLMIASRRRFADVEQILIDAGAFI</sequence>
<keyword evidence="1" id="KW-0677">Repeat</keyword>
<protein>
    <submittedName>
        <fullName evidence="4">Ankyrin repeat protein</fullName>
    </submittedName>
</protein>
<dbReference type="HOGENOM" id="CLU_000134_18_0_1"/>
<feature type="repeat" description="ANK" evidence="3">
    <location>
        <begin position="78"/>
        <end position="110"/>
    </location>
</feature>
<dbReference type="eggNOG" id="KOG4177">
    <property type="taxonomic scope" value="Eukaryota"/>
</dbReference>
<accession>A1C4D1</accession>
<dbReference type="OrthoDB" id="4510854at2759"/>
<dbReference type="SMART" id="SM00248">
    <property type="entry name" value="ANK"/>
    <property type="match status" value="6"/>
</dbReference>
<dbReference type="SUPFAM" id="SSF48403">
    <property type="entry name" value="Ankyrin repeat"/>
    <property type="match status" value="1"/>
</dbReference>
<dbReference type="GeneID" id="4708932"/>
<reference evidence="4 5" key="1">
    <citation type="journal article" date="2008" name="PLoS Genet.">
        <title>Genomic islands in the pathogenic filamentous fungus Aspergillus fumigatus.</title>
        <authorList>
            <person name="Fedorova N.D."/>
            <person name="Khaldi N."/>
            <person name="Joardar V.S."/>
            <person name="Maiti R."/>
            <person name="Amedeo P."/>
            <person name="Anderson M.J."/>
            <person name="Crabtree J."/>
            <person name="Silva J.C."/>
            <person name="Badger J.H."/>
            <person name="Albarraq A."/>
            <person name="Angiuoli S."/>
            <person name="Bussey H."/>
            <person name="Bowyer P."/>
            <person name="Cotty P.J."/>
            <person name="Dyer P.S."/>
            <person name="Egan A."/>
            <person name="Galens K."/>
            <person name="Fraser-Liggett C.M."/>
            <person name="Haas B.J."/>
            <person name="Inman J.M."/>
            <person name="Kent R."/>
            <person name="Lemieux S."/>
            <person name="Malavazi I."/>
            <person name="Orvis J."/>
            <person name="Roemer T."/>
            <person name="Ronning C.M."/>
            <person name="Sundaram J.P."/>
            <person name="Sutton G."/>
            <person name="Turner G."/>
            <person name="Venter J.C."/>
            <person name="White O.R."/>
            <person name="Whitty B.R."/>
            <person name="Youngman P."/>
            <person name="Wolfe K.H."/>
            <person name="Goldman G.H."/>
            <person name="Wortman J.R."/>
            <person name="Jiang B."/>
            <person name="Denning D.W."/>
            <person name="Nierman W.C."/>
        </authorList>
    </citation>
    <scope>NUCLEOTIDE SEQUENCE [LARGE SCALE GENOMIC DNA]</scope>
    <source>
        <strain evidence="5">ATCC 1007 / CBS 513.65 / DSM 816 / NCTC 3887 / NRRL 1</strain>
    </source>
</reference>
<dbReference type="InterPro" id="IPR036770">
    <property type="entry name" value="Ankyrin_rpt-contain_sf"/>
</dbReference>
<feature type="repeat" description="ANK" evidence="3">
    <location>
        <begin position="45"/>
        <end position="77"/>
    </location>
</feature>
<evidence type="ECO:0000313" key="4">
    <source>
        <dbReference type="EMBL" id="EAW15271.1"/>
    </source>
</evidence>
<dbReference type="EMBL" id="DS026990">
    <property type="protein sequence ID" value="EAW15271.1"/>
    <property type="molecule type" value="Genomic_DNA"/>
</dbReference>
<dbReference type="Gene3D" id="1.25.40.20">
    <property type="entry name" value="Ankyrin repeat-containing domain"/>
    <property type="match status" value="1"/>
</dbReference>
<dbReference type="PROSITE" id="PS50297">
    <property type="entry name" value="ANK_REP_REGION"/>
    <property type="match status" value="2"/>
</dbReference>
<dbReference type="PANTHER" id="PTHR24141">
    <property type="entry name" value="2-5A-DEPENDENT RIBONUCLEASE"/>
    <property type="match status" value="1"/>
</dbReference>
<dbReference type="PRINTS" id="PR01415">
    <property type="entry name" value="ANKYRIN"/>
</dbReference>
<gene>
    <name evidence="4" type="ORF">ACLA_059350</name>
</gene>
<dbReference type="Proteomes" id="UP000006701">
    <property type="component" value="Unassembled WGS sequence"/>
</dbReference>
<dbReference type="PROSITE" id="PS50088">
    <property type="entry name" value="ANK_REPEAT"/>
    <property type="match status" value="5"/>
</dbReference>
<dbReference type="GO" id="GO:0006396">
    <property type="term" value="P:RNA processing"/>
    <property type="evidence" value="ECO:0007669"/>
    <property type="project" value="TreeGrafter"/>
</dbReference>
<proteinExistence type="predicted"/>
<dbReference type="InterPro" id="IPR002110">
    <property type="entry name" value="Ankyrin_rpt"/>
</dbReference>